<dbReference type="PANTHER" id="PTHR43057">
    <property type="entry name" value="ARSENITE EFFLUX TRANSPORTER"/>
    <property type="match status" value="1"/>
</dbReference>
<dbReference type="PANTHER" id="PTHR43057:SF1">
    <property type="entry name" value="ARSENICAL-RESISTANCE PROTEIN 3"/>
    <property type="match status" value="1"/>
</dbReference>
<evidence type="ECO:0000313" key="4">
    <source>
        <dbReference type="Proteomes" id="UP000663831"/>
    </source>
</evidence>
<name>A0A8H2WVY3_9AGAM</name>
<dbReference type="GO" id="GO:0015104">
    <property type="term" value="F:antimonite transmembrane transporter activity"/>
    <property type="evidence" value="ECO:0007669"/>
    <property type="project" value="TreeGrafter"/>
</dbReference>
<dbReference type="EMBL" id="CAJMWV010000689">
    <property type="protein sequence ID" value="CAE6410851.1"/>
    <property type="molecule type" value="Genomic_DNA"/>
</dbReference>
<protein>
    <submittedName>
        <fullName evidence="3">Uncharacterized protein</fullName>
    </submittedName>
</protein>
<organism evidence="3 4">
    <name type="scientific">Rhizoctonia solani</name>
    <dbReference type="NCBI Taxonomy" id="456999"/>
    <lineage>
        <taxon>Eukaryota</taxon>
        <taxon>Fungi</taxon>
        <taxon>Dikarya</taxon>
        <taxon>Basidiomycota</taxon>
        <taxon>Agaricomycotina</taxon>
        <taxon>Agaricomycetes</taxon>
        <taxon>Cantharellales</taxon>
        <taxon>Ceratobasidiaceae</taxon>
        <taxon>Rhizoctonia</taxon>
    </lineage>
</organism>
<feature type="transmembrane region" description="Helical" evidence="2">
    <location>
        <begin position="117"/>
        <end position="139"/>
    </location>
</feature>
<keyword evidence="1" id="KW-0813">Transport</keyword>
<dbReference type="GO" id="GO:0015105">
    <property type="term" value="F:arsenite transmembrane transporter activity"/>
    <property type="evidence" value="ECO:0007669"/>
    <property type="project" value="TreeGrafter"/>
</dbReference>
<dbReference type="GO" id="GO:0005886">
    <property type="term" value="C:plasma membrane"/>
    <property type="evidence" value="ECO:0007669"/>
    <property type="project" value="TreeGrafter"/>
</dbReference>
<dbReference type="AlphaFoldDB" id="A0A8H2WVY3"/>
<reference evidence="3" key="1">
    <citation type="submission" date="2021-01" db="EMBL/GenBank/DDBJ databases">
        <authorList>
            <person name="Kaushik A."/>
        </authorList>
    </citation>
    <scope>NUCLEOTIDE SEQUENCE</scope>
    <source>
        <strain evidence="3">AG3-1AP</strain>
    </source>
</reference>
<evidence type="ECO:0000256" key="2">
    <source>
        <dbReference type="SAM" id="Phobius"/>
    </source>
</evidence>
<keyword evidence="2" id="KW-0812">Transmembrane</keyword>
<keyword evidence="2" id="KW-0472">Membrane</keyword>
<dbReference type="GO" id="GO:0015297">
    <property type="term" value="F:antiporter activity"/>
    <property type="evidence" value="ECO:0007669"/>
    <property type="project" value="InterPro"/>
</dbReference>
<dbReference type="Proteomes" id="UP000663831">
    <property type="component" value="Unassembled WGS sequence"/>
</dbReference>
<dbReference type="InterPro" id="IPR004706">
    <property type="entry name" value="Arsenical-R_Acr3"/>
</dbReference>
<sequence length="173" mass="19401">MTGRDKRRDLLFDLSPPSLDDMAAHEVPDVKEMNALGPPLFRPDCSNCNFCDGLREMDVVEKDERAPVKDSALSAAELFKSPPFLDRYLAVFILLAMIAGVLIGVNKKEAVQRAFNVASWQGTSIPILLGLLIMMWPVLTKVQYERLPAIFARRDIGRYGLYREPGRHRGVGI</sequence>
<feature type="transmembrane region" description="Helical" evidence="2">
    <location>
        <begin position="88"/>
        <end position="105"/>
    </location>
</feature>
<comment type="caution">
    <text evidence="3">The sequence shown here is derived from an EMBL/GenBank/DDBJ whole genome shotgun (WGS) entry which is preliminary data.</text>
</comment>
<gene>
    <name evidence="3" type="ORF">RDB_LOCUS21801</name>
</gene>
<evidence type="ECO:0000256" key="1">
    <source>
        <dbReference type="ARBA" id="ARBA00022448"/>
    </source>
</evidence>
<evidence type="ECO:0000313" key="3">
    <source>
        <dbReference type="EMBL" id="CAE6410851.1"/>
    </source>
</evidence>
<keyword evidence="2" id="KW-1133">Transmembrane helix</keyword>
<accession>A0A8H2WVY3</accession>
<proteinExistence type="predicted"/>